<keyword evidence="4" id="KW-1185">Reference proteome</keyword>
<evidence type="ECO:0000259" key="2">
    <source>
        <dbReference type="Pfam" id="PF07995"/>
    </source>
</evidence>
<dbReference type="InterPro" id="IPR011042">
    <property type="entry name" value="6-blade_b-propeller_TolB-like"/>
</dbReference>
<dbReference type="Gene3D" id="2.120.10.30">
    <property type="entry name" value="TolB, C-terminal domain"/>
    <property type="match status" value="1"/>
</dbReference>
<feature type="transmembrane region" description="Helical" evidence="1">
    <location>
        <begin position="57"/>
        <end position="82"/>
    </location>
</feature>
<keyword evidence="1" id="KW-0472">Membrane</keyword>
<reference evidence="3" key="1">
    <citation type="submission" date="2006-05" db="EMBL/GenBank/DDBJ databases">
        <title>Annotation of the draft genome assembly of Desulfuromonas acetoxidans DSM 684.</title>
        <authorList>
            <consortium name="US DOE Joint Genome Institute (JGI-ORNL)"/>
            <person name="Larimer F."/>
            <person name="Land M."/>
            <person name="Hauser L."/>
        </authorList>
    </citation>
    <scope>NUCLEOTIDE SEQUENCE [LARGE SCALE GENOMIC DNA]</scope>
    <source>
        <strain evidence="3">DSM 684</strain>
    </source>
</reference>
<dbReference type="AlphaFoldDB" id="Q1JW51"/>
<dbReference type="InterPro" id="IPR011041">
    <property type="entry name" value="Quinoprot_gluc/sorb_DH_b-prop"/>
</dbReference>
<dbReference type="PANTHER" id="PTHR19328:SF75">
    <property type="entry name" value="ALDOSE SUGAR DEHYDROGENASE YLII"/>
    <property type="match status" value="1"/>
</dbReference>
<accession>Q1JW51</accession>
<protein>
    <submittedName>
        <fullName evidence="3">Glucose sorbosone dehydrogenase</fullName>
    </submittedName>
</protein>
<dbReference type="RefSeq" id="WP_006002695.1">
    <property type="nucleotide sequence ID" value="NZ_AAEW02000025.1"/>
</dbReference>
<dbReference type="EMBL" id="AAEW02000025">
    <property type="protein sequence ID" value="EAT14476.1"/>
    <property type="molecule type" value="Genomic_DNA"/>
</dbReference>
<feature type="transmembrane region" description="Helical" evidence="1">
    <location>
        <begin position="94"/>
        <end position="115"/>
    </location>
</feature>
<comment type="caution">
    <text evidence="3">The sequence shown here is derived from an EMBL/GenBank/DDBJ whole genome shotgun (WGS) entry which is preliminary data.</text>
</comment>
<name>Q1JW51_DESA6</name>
<organism evidence="3 4">
    <name type="scientific">Desulfuromonas acetoxidans (strain DSM 684 / 11070)</name>
    <dbReference type="NCBI Taxonomy" id="281689"/>
    <lineage>
        <taxon>Bacteria</taxon>
        <taxon>Pseudomonadati</taxon>
        <taxon>Thermodesulfobacteriota</taxon>
        <taxon>Desulfuromonadia</taxon>
        <taxon>Desulfuromonadales</taxon>
        <taxon>Desulfuromonadaceae</taxon>
        <taxon>Desulfuromonas</taxon>
    </lineage>
</organism>
<proteinExistence type="predicted"/>
<feature type="transmembrane region" description="Helical" evidence="1">
    <location>
        <begin position="12"/>
        <end position="37"/>
    </location>
</feature>
<keyword evidence="1" id="KW-0812">Transmembrane</keyword>
<dbReference type="SUPFAM" id="SSF50952">
    <property type="entry name" value="Soluble quinoprotein glucose dehydrogenase"/>
    <property type="match status" value="1"/>
</dbReference>
<dbReference type="Proteomes" id="UP000005695">
    <property type="component" value="Unassembled WGS sequence"/>
</dbReference>
<evidence type="ECO:0000313" key="3">
    <source>
        <dbReference type="EMBL" id="EAT14476.1"/>
    </source>
</evidence>
<feature type="transmembrane region" description="Helical" evidence="1">
    <location>
        <begin position="127"/>
        <end position="144"/>
    </location>
</feature>
<feature type="domain" description="Glucose/Sorbosone dehydrogenase" evidence="2">
    <location>
        <begin position="198"/>
        <end position="525"/>
    </location>
</feature>
<sequence length="529" mass="58056">MMPTPQYVHKFIHFLRSMAIGVVLASVIQTQVNLWSLQQFGMEIDLATRLTTSAQDLLSVTPLLCALFTASLLIAWAASWWLLKLFTWINTSCLYALISALSVWALIVLLNYLAAVPNLIAATRSNLGLFGLLGAAALSGGLWGKRTITHSTNLQLPSSGLKQVLMALLAVSLCTSVNLSMAANSAPYRVETMASGLVHPWSLAFLPEGNALITERPGRLRLWFAKEQRLSAPIPGLPKIFSGGQAGLFSVIASPHFNHDRTLFFTYASGTTNANRLTVAKAVFKGDKLEHVTEIFRCWPDKQGKAHYGGRMTWLPDNTLLISLGEGYSFREQAQNRGNHLGTTVRIQADGSVPTDNPFIGQKGAQPEIYTYGHRNVQGLIYDPVDRLVIAHEHGPKGGDEINLIEPGKNYGWPAITYGIDYSGAIISPFTERPGMEQPVLQWTPSIAPSGLTRYRGNLFPQWRGNLFIGALAGRSVHRVVLQGDTARDVETLFSELNERIRDVVSGPDGALYLLTDNKKGRLLKVTPR</sequence>
<evidence type="ECO:0000313" key="4">
    <source>
        <dbReference type="Proteomes" id="UP000005695"/>
    </source>
</evidence>
<dbReference type="PANTHER" id="PTHR19328">
    <property type="entry name" value="HEDGEHOG-INTERACTING PROTEIN"/>
    <property type="match status" value="1"/>
</dbReference>
<dbReference type="Pfam" id="PF07995">
    <property type="entry name" value="GSDH"/>
    <property type="match status" value="1"/>
</dbReference>
<gene>
    <name evidence="3" type="ORF">Dace_0327</name>
</gene>
<evidence type="ECO:0000256" key="1">
    <source>
        <dbReference type="SAM" id="Phobius"/>
    </source>
</evidence>
<keyword evidence="1" id="KW-1133">Transmembrane helix</keyword>
<dbReference type="InterPro" id="IPR012938">
    <property type="entry name" value="Glc/Sorbosone_DH"/>
</dbReference>
<reference evidence="3" key="2">
    <citation type="submission" date="2006-05" db="EMBL/GenBank/DDBJ databases">
        <title>Sequencing of the draft genome and assembly of Desulfuromonas acetoxidans DSM 684.</title>
        <authorList>
            <consortium name="US DOE Joint Genome Institute (JGI-PGF)"/>
            <person name="Copeland A."/>
            <person name="Lucas S."/>
            <person name="Lapidus A."/>
            <person name="Barry K."/>
            <person name="Detter J.C."/>
            <person name="Glavina del Rio T."/>
            <person name="Hammon N."/>
            <person name="Israni S."/>
            <person name="Dalin E."/>
            <person name="Tice H."/>
            <person name="Bruce D."/>
            <person name="Pitluck S."/>
            <person name="Richardson P."/>
        </authorList>
    </citation>
    <scope>NUCLEOTIDE SEQUENCE [LARGE SCALE GENOMIC DNA]</scope>
    <source>
        <strain evidence="3">DSM 684</strain>
    </source>
</reference>